<feature type="domain" description="Enolpyruvate transferase" evidence="3">
    <location>
        <begin position="105"/>
        <end position="417"/>
    </location>
</feature>
<dbReference type="Pfam" id="PF00275">
    <property type="entry name" value="EPSP_synthase"/>
    <property type="match status" value="1"/>
</dbReference>
<comment type="caution">
    <text evidence="4">The sequence shown here is derived from an EMBL/GenBank/DDBJ whole genome shotgun (WGS) entry which is preliminary data.</text>
</comment>
<proteinExistence type="predicted"/>
<feature type="region of interest" description="Disordered" evidence="2">
    <location>
        <begin position="513"/>
        <end position="534"/>
    </location>
</feature>
<feature type="compositionally biased region" description="Basic and acidic residues" evidence="2">
    <location>
        <begin position="513"/>
        <end position="526"/>
    </location>
</feature>
<dbReference type="InterPro" id="IPR036263">
    <property type="entry name" value="Chorismate_II_sf"/>
</dbReference>
<evidence type="ECO:0000256" key="2">
    <source>
        <dbReference type="SAM" id="MobiDB-lite"/>
    </source>
</evidence>
<dbReference type="InterPro" id="IPR013792">
    <property type="entry name" value="RNA3'P_cycl/enolpyr_Trfase_a/b"/>
</dbReference>
<dbReference type="InterPro" id="IPR001986">
    <property type="entry name" value="Enolpyruvate_Tfrase_dom"/>
</dbReference>
<reference evidence="4 5" key="1">
    <citation type="submission" date="2020-05" db="EMBL/GenBank/DDBJ databases">
        <title>Draft genome sequence of Desulfovibrio psychrotolerans JS1T.</title>
        <authorList>
            <person name="Ueno A."/>
            <person name="Tamazawa S."/>
            <person name="Tamamura S."/>
            <person name="Murakami T."/>
            <person name="Kiyama T."/>
            <person name="Inomata H."/>
            <person name="Amano Y."/>
            <person name="Miyakawa K."/>
            <person name="Tamaki H."/>
            <person name="Naganuma T."/>
            <person name="Kaneko K."/>
        </authorList>
    </citation>
    <scope>NUCLEOTIDE SEQUENCE [LARGE SCALE GENOMIC DNA]</scope>
    <source>
        <strain evidence="4 5">JS1</strain>
    </source>
</reference>
<keyword evidence="1" id="KW-0808">Transferase</keyword>
<protein>
    <recommendedName>
        <fullName evidence="3">Enolpyruvate transferase domain-containing protein</fullName>
    </recommendedName>
</protein>
<dbReference type="EMBL" id="BLVP01000007">
    <property type="protein sequence ID" value="GFM36746.1"/>
    <property type="molecule type" value="Genomic_DNA"/>
</dbReference>
<sequence>MIKKNITLVEEISELDVELMKLLARRSKLLQKTRRPKKEGSGTSGIASEKQLRLLWEANATKFSKDPRLARQLFTLIQDIDFTTKAASDEQTEFVLSPNRKPVQVDLPGPASLRASRLWMTLAASSGTSCRLRSVPTADPVHELVKALNQAGASLHRQDDDIVSRDASVLEFADKVIFAGDDALNFYLLALMAAGRHGTLKFTGGSVLKDADLTAFRHFLPQIGARMAHVVPRSNGLPVRLECSGVIPDAIALPADLPAEAVCACLVAATTWDLRVTLNLINNPHGESCLLEVRKMLEQCGIQAEGTASAFTIYPGPAALPAEPGLTLDPSISVNLLALPVFAAGTVRLSGVWPSGTAEGDDALNLLRSAGLRVEVTATSVTSSHTPEVARAIGLETGSLPARYLPLSIAMACARAKATGTPVPLPPLPADMDTVLVDGFVAQANMLLDEGKVFPSADVPAAAVWSSPDAFWTMAVAMLAFLRRSIKLSNPGSVTDLMPSFWTLYNGLPTPDMSRKPRQEITDEQPKRRRIIAG</sequence>
<dbReference type="GO" id="GO:0046417">
    <property type="term" value="P:chorismate metabolic process"/>
    <property type="evidence" value="ECO:0007669"/>
    <property type="project" value="InterPro"/>
</dbReference>
<evidence type="ECO:0000313" key="4">
    <source>
        <dbReference type="EMBL" id="GFM36746.1"/>
    </source>
</evidence>
<keyword evidence="5" id="KW-1185">Reference proteome</keyword>
<dbReference type="Proteomes" id="UP000503820">
    <property type="component" value="Unassembled WGS sequence"/>
</dbReference>
<dbReference type="GO" id="GO:0016765">
    <property type="term" value="F:transferase activity, transferring alkyl or aryl (other than methyl) groups"/>
    <property type="evidence" value="ECO:0007669"/>
    <property type="project" value="InterPro"/>
</dbReference>
<accession>A0A7J0BSQ8</accession>
<gene>
    <name evidence="4" type="ORF">DSM19430T_14300</name>
</gene>
<dbReference type="SUPFAM" id="SSF48600">
    <property type="entry name" value="Chorismate mutase II"/>
    <property type="match status" value="1"/>
</dbReference>
<dbReference type="SUPFAM" id="SSF55205">
    <property type="entry name" value="EPT/RTPC-like"/>
    <property type="match status" value="1"/>
</dbReference>
<evidence type="ECO:0000259" key="3">
    <source>
        <dbReference type="Pfam" id="PF00275"/>
    </source>
</evidence>
<evidence type="ECO:0000256" key="1">
    <source>
        <dbReference type="ARBA" id="ARBA00022679"/>
    </source>
</evidence>
<organism evidence="4 5">
    <name type="scientific">Desulfovibrio psychrotolerans</name>
    <dbReference type="NCBI Taxonomy" id="415242"/>
    <lineage>
        <taxon>Bacteria</taxon>
        <taxon>Pseudomonadati</taxon>
        <taxon>Thermodesulfobacteriota</taxon>
        <taxon>Desulfovibrionia</taxon>
        <taxon>Desulfovibrionales</taxon>
        <taxon>Desulfovibrionaceae</taxon>
        <taxon>Desulfovibrio</taxon>
    </lineage>
</organism>
<name>A0A7J0BSQ8_9BACT</name>
<dbReference type="AlphaFoldDB" id="A0A7J0BSQ8"/>
<dbReference type="Gene3D" id="3.65.10.10">
    <property type="entry name" value="Enolpyruvate transferase domain"/>
    <property type="match status" value="2"/>
</dbReference>
<evidence type="ECO:0000313" key="5">
    <source>
        <dbReference type="Proteomes" id="UP000503820"/>
    </source>
</evidence>
<dbReference type="InterPro" id="IPR036968">
    <property type="entry name" value="Enolpyruvate_Tfrase_sf"/>
</dbReference>
<dbReference type="RefSeq" id="WP_174409403.1">
    <property type="nucleotide sequence ID" value="NZ_BLVP01000007.1"/>
</dbReference>